<gene>
    <name evidence="3 4" type="primary">LOC101490944</name>
</gene>
<name>A0A1S3EAC2_CICAR</name>
<evidence type="ECO:0000313" key="2">
    <source>
        <dbReference type="Proteomes" id="UP000087171"/>
    </source>
</evidence>
<dbReference type="KEGG" id="cam:101490944"/>
<protein>
    <submittedName>
        <fullName evidence="3 4">Uncharacterized protein LOC101490944</fullName>
    </submittedName>
</protein>
<sequence>MKGFGTYNDWANYYASSSSSNLSASATPFSVNRISSIDQSDDAMYPTFPYRYNNNSFLNSPSSVSSNQFNYPGFQVLDSNNAPKPSLVQPPQYYAPFAVPDRNSSSIVPDNWTSFSGFTLSDQPDYAKKSHELGFSGQSAANQFSEFDNGKSKQVGIGGSRWSSNQTNFAGSVAEERINLGCQDITDSHGEVPHMIGWEKHSLPTSADHLDDKSCWWRTTKPMPVDFSHTSGLQSPSLSVETHHEAPLKLAVDSGNHHFQYTGVYDKHLGQQDKLSRVDTVPPAPITGSVTDFNTGIIVPDGDLGHNNFYDLKEAHPTPSYGTAGCFGLGHLRMHLDINEPSSSNNAMISDMNVSEDVVDYIHNKASNEFQNLHPNLGLSTLRLNAIQHANSVDKLLECGDLCNPSVDSPCWKGAPTAHFSYYESSEALPPEHVPKNEECFNSVIQEPQNFRLDTDSNVRKSCDSSFPMHIRIVGQETSSEGSPRKFSETRFVSEDCKSDGAVNAGPFQSAPCCGYGLLHQDDITKMKGNSVPPTKPIDCESGSSHDEHQDIEENKSVSQKLCVGGADAECNENVCLESGTSHTGGHALSLSSSVEDAPTAPEKSAANVSTEKLNVQILVDTMQNLSQLVLNHCLNDACELKDRDCNILRNVISNLNTCLLKKAEQISPAPERIFHQPETFRCAEESCDLQRGPQLTKIEPESSMIEHKNLLAQKAGFGSGKSHWKLSDSIYLRGGAEMTKAEKMPIDALENLPAQKADLFFESGKPQWKHSDSISSSGGAEMTKEESMTKALKNILSENFDDDDGATEPQTLLYKNLWLEAEAALCSVSYKARYNQMKIEMEKHTFKQRDTEEQSKSEVIPILSRSQSSAIEVNNCLNSDSSAQDLAFLDSSSTNPKELSQLKFSSDTNMSNSLTPEAGGCQNLYSFIRNYAVSGTNKEAAGNDETSVMARYRVIKARTDKSCINTNDLETPSNIADKLAPREIDDQNQVNSCKDSAIPGKNKTDFETSVLARFHILRSRAAEDSSSVSSTEKLLDGVGFSGEGIEGTMITKNVLESKRLDADLNSYTAVDKSIPKEIHLDLDDSQEIEPCRTYEFQLPNYHSDLASDWEHI</sequence>
<evidence type="ECO:0000313" key="4">
    <source>
        <dbReference type="RefSeq" id="XP_012571931.1"/>
    </source>
</evidence>
<dbReference type="PaxDb" id="3827-XP_004502773.1"/>
<accession>A0A1S3EAC2</accession>
<evidence type="ECO:0000313" key="3">
    <source>
        <dbReference type="RefSeq" id="XP_004502774.1"/>
    </source>
</evidence>
<feature type="compositionally biased region" description="Basic and acidic residues" evidence="1">
    <location>
        <begin position="544"/>
        <end position="554"/>
    </location>
</feature>
<reference evidence="2" key="1">
    <citation type="journal article" date="2013" name="Nat. Biotechnol.">
        <title>Draft genome sequence of chickpea (Cicer arietinum) provides a resource for trait improvement.</title>
        <authorList>
            <person name="Varshney R.K."/>
            <person name="Song C."/>
            <person name="Saxena R.K."/>
            <person name="Azam S."/>
            <person name="Yu S."/>
            <person name="Sharpe A.G."/>
            <person name="Cannon S."/>
            <person name="Baek J."/>
            <person name="Rosen B.D."/>
            <person name="Tar'an B."/>
            <person name="Millan T."/>
            <person name="Zhang X."/>
            <person name="Ramsay L.D."/>
            <person name="Iwata A."/>
            <person name="Wang Y."/>
            <person name="Nelson W."/>
            <person name="Farmer A.D."/>
            <person name="Gaur P.M."/>
            <person name="Soderlund C."/>
            <person name="Penmetsa R.V."/>
            <person name="Xu C."/>
            <person name="Bharti A.K."/>
            <person name="He W."/>
            <person name="Winter P."/>
            <person name="Zhao S."/>
            <person name="Hane J.K."/>
            <person name="Carrasquilla-Garcia N."/>
            <person name="Condie J.A."/>
            <person name="Upadhyaya H.D."/>
            <person name="Luo M.C."/>
            <person name="Thudi M."/>
            <person name="Gowda C.L."/>
            <person name="Singh N.P."/>
            <person name="Lichtenzveig J."/>
            <person name="Gali K.K."/>
            <person name="Rubio J."/>
            <person name="Nadarajan N."/>
            <person name="Dolezel J."/>
            <person name="Bansal K.C."/>
            <person name="Xu X."/>
            <person name="Edwards D."/>
            <person name="Zhang G."/>
            <person name="Kahl G."/>
            <person name="Gil J."/>
            <person name="Singh K.B."/>
            <person name="Datta S.K."/>
            <person name="Jackson S.A."/>
            <person name="Wang J."/>
            <person name="Cook D.R."/>
        </authorList>
    </citation>
    <scope>NUCLEOTIDE SEQUENCE [LARGE SCALE GENOMIC DNA]</scope>
    <source>
        <strain evidence="2">cv. CDC Frontier</strain>
    </source>
</reference>
<dbReference type="eggNOG" id="ENOG502RM6I">
    <property type="taxonomic scope" value="Eukaryota"/>
</dbReference>
<dbReference type="OrthoDB" id="611935at2759"/>
<dbReference type="GeneID" id="101490944"/>
<dbReference type="PANTHER" id="PTHR34361">
    <property type="entry name" value="OS08G0157800 PROTEIN"/>
    <property type="match status" value="1"/>
</dbReference>
<keyword evidence="2" id="KW-1185">Reference proteome</keyword>
<evidence type="ECO:0000256" key="1">
    <source>
        <dbReference type="SAM" id="MobiDB-lite"/>
    </source>
</evidence>
<dbReference type="STRING" id="3827.A0A1S3EAC2"/>
<dbReference type="Proteomes" id="UP000087171">
    <property type="component" value="Chromosome Ca5"/>
</dbReference>
<proteinExistence type="predicted"/>
<dbReference type="RefSeq" id="XP_012571931.1">
    <property type="nucleotide sequence ID" value="XM_012716477.2"/>
</dbReference>
<dbReference type="RefSeq" id="XP_004502774.1">
    <property type="nucleotide sequence ID" value="XM_004502717.3"/>
</dbReference>
<dbReference type="PANTHER" id="PTHR34361:SF2">
    <property type="entry name" value="OS08G0157800 PROTEIN"/>
    <property type="match status" value="1"/>
</dbReference>
<reference evidence="3 4" key="2">
    <citation type="submission" date="2025-04" db="UniProtKB">
        <authorList>
            <consortium name="RefSeq"/>
        </authorList>
    </citation>
    <scope>IDENTIFICATION</scope>
    <source>
        <tissue evidence="3 4">Etiolated seedlings</tissue>
    </source>
</reference>
<organism evidence="2 4">
    <name type="scientific">Cicer arietinum</name>
    <name type="common">Chickpea</name>
    <name type="synonym">Garbanzo</name>
    <dbReference type="NCBI Taxonomy" id="3827"/>
    <lineage>
        <taxon>Eukaryota</taxon>
        <taxon>Viridiplantae</taxon>
        <taxon>Streptophyta</taxon>
        <taxon>Embryophyta</taxon>
        <taxon>Tracheophyta</taxon>
        <taxon>Spermatophyta</taxon>
        <taxon>Magnoliopsida</taxon>
        <taxon>eudicotyledons</taxon>
        <taxon>Gunneridae</taxon>
        <taxon>Pentapetalae</taxon>
        <taxon>rosids</taxon>
        <taxon>fabids</taxon>
        <taxon>Fabales</taxon>
        <taxon>Fabaceae</taxon>
        <taxon>Papilionoideae</taxon>
        <taxon>50 kb inversion clade</taxon>
        <taxon>NPAAA clade</taxon>
        <taxon>Hologalegina</taxon>
        <taxon>IRL clade</taxon>
        <taxon>Cicereae</taxon>
        <taxon>Cicer</taxon>
    </lineage>
</organism>
<feature type="region of interest" description="Disordered" evidence="1">
    <location>
        <begin position="531"/>
        <end position="554"/>
    </location>
</feature>
<dbReference type="AlphaFoldDB" id="A0A1S3EAC2"/>
<feature type="region of interest" description="Disordered" evidence="1">
    <location>
        <begin position="587"/>
        <end position="608"/>
    </location>
</feature>